<dbReference type="Proteomes" id="UP000640531">
    <property type="component" value="Unassembled WGS sequence"/>
</dbReference>
<gene>
    <name evidence="2" type="ORF">H6G59_19605</name>
</gene>
<organism evidence="2 3">
    <name type="scientific">Anabaena lutea FACHB-196</name>
    <dbReference type="NCBI Taxonomy" id="2692881"/>
    <lineage>
        <taxon>Bacteria</taxon>
        <taxon>Bacillati</taxon>
        <taxon>Cyanobacteriota</taxon>
        <taxon>Cyanophyceae</taxon>
        <taxon>Nostocales</taxon>
        <taxon>Nostocaceae</taxon>
        <taxon>Anabaena</taxon>
    </lineage>
</organism>
<feature type="transmembrane region" description="Helical" evidence="1">
    <location>
        <begin position="12"/>
        <end position="32"/>
    </location>
</feature>
<evidence type="ECO:0000256" key="1">
    <source>
        <dbReference type="SAM" id="Phobius"/>
    </source>
</evidence>
<comment type="caution">
    <text evidence="2">The sequence shown here is derived from an EMBL/GenBank/DDBJ whole genome shotgun (WGS) entry which is preliminary data.</text>
</comment>
<evidence type="ECO:0000313" key="2">
    <source>
        <dbReference type="EMBL" id="MBD2570063.1"/>
    </source>
</evidence>
<keyword evidence="3" id="KW-1185">Reference proteome</keyword>
<keyword evidence="1" id="KW-0812">Transmembrane</keyword>
<sequence length="130" mass="14769">MHQVLNFLQKIVFRSIVIISLMAFTFFGFPALNYSNSLAQADTVKTPEGIYYKGTPDTGKIRNDKQVETAPKKLKETAENIKEKLNLDEPVPDATKEFLEDVQTNVKKTVEPITGTRRGFYQETIPEKSK</sequence>
<protein>
    <recommendedName>
        <fullName evidence="4">Low temperature-induced protein</fullName>
    </recommendedName>
</protein>
<evidence type="ECO:0008006" key="4">
    <source>
        <dbReference type="Google" id="ProtNLM"/>
    </source>
</evidence>
<keyword evidence="1" id="KW-0472">Membrane</keyword>
<accession>A0ABR8FJ99</accession>
<dbReference type="EMBL" id="JACJST010000020">
    <property type="protein sequence ID" value="MBD2570063.1"/>
    <property type="molecule type" value="Genomic_DNA"/>
</dbReference>
<evidence type="ECO:0000313" key="3">
    <source>
        <dbReference type="Proteomes" id="UP000640531"/>
    </source>
</evidence>
<proteinExistence type="predicted"/>
<keyword evidence="1" id="KW-1133">Transmembrane helix</keyword>
<name>A0ABR8FJ99_9NOST</name>
<reference evidence="2 3" key="1">
    <citation type="journal article" date="2020" name="ISME J.">
        <title>Comparative genomics reveals insights into cyanobacterial evolution and habitat adaptation.</title>
        <authorList>
            <person name="Chen M.Y."/>
            <person name="Teng W.K."/>
            <person name="Zhao L."/>
            <person name="Hu C.X."/>
            <person name="Zhou Y.K."/>
            <person name="Han B.P."/>
            <person name="Song L.R."/>
            <person name="Shu W.S."/>
        </authorList>
    </citation>
    <scope>NUCLEOTIDE SEQUENCE [LARGE SCALE GENOMIC DNA]</scope>
    <source>
        <strain evidence="2 3">FACHB-196</strain>
    </source>
</reference>
<dbReference type="RefSeq" id="WP_190717449.1">
    <property type="nucleotide sequence ID" value="NZ_JACJST010000020.1"/>
</dbReference>